<feature type="domain" description="LysM" evidence="9">
    <location>
        <begin position="318"/>
        <end position="363"/>
    </location>
</feature>
<feature type="region of interest" description="Disordered" evidence="7">
    <location>
        <begin position="372"/>
        <end position="403"/>
    </location>
</feature>
<dbReference type="SUPFAM" id="SSF55797">
    <property type="entry name" value="PR-1-like"/>
    <property type="match status" value="1"/>
</dbReference>
<evidence type="ECO:0000256" key="3">
    <source>
        <dbReference type="ARBA" id="ARBA00022729"/>
    </source>
</evidence>
<comment type="similarity">
    <text evidence="1">Belongs to the peptidase C40 family.</text>
</comment>
<dbReference type="SMART" id="SM00257">
    <property type="entry name" value="LysM"/>
    <property type="match status" value="2"/>
</dbReference>
<dbReference type="Gene3D" id="3.40.33.10">
    <property type="entry name" value="CAP"/>
    <property type="match status" value="1"/>
</dbReference>
<evidence type="ECO:0000259" key="10">
    <source>
        <dbReference type="PROSITE" id="PS51935"/>
    </source>
</evidence>
<evidence type="ECO:0000256" key="7">
    <source>
        <dbReference type="SAM" id="MobiDB-lite"/>
    </source>
</evidence>
<dbReference type="AlphaFoldDB" id="A0A4V2SWU2"/>
<dbReference type="GO" id="GO:0006508">
    <property type="term" value="P:proteolysis"/>
    <property type="evidence" value="ECO:0007669"/>
    <property type="project" value="UniProtKB-KW"/>
</dbReference>
<comment type="caution">
    <text evidence="11">The sequence shown here is derived from an EMBL/GenBank/DDBJ whole genome shotgun (WGS) entry which is preliminary data.</text>
</comment>
<evidence type="ECO:0000256" key="1">
    <source>
        <dbReference type="ARBA" id="ARBA00007074"/>
    </source>
</evidence>
<evidence type="ECO:0000313" key="11">
    <source>
        <dbReference type="EMBL" id="TCP63616.1"/>
    </source>
</evidence>
<accession>A0A4V2SWU2</accession>
<dbReference type="PANTHER" id="PTHR31157:SF1">
    <property type="entry name" value="SCP DOMAIN-CONTAINING PROTEIN"/>
    <property type="match status" value="1"/>
</dbReference>
<dbReference type="Pfam" id="PF00188">
    <property type="entry name" value="CAP"/>
    <property type="match status" value="1"/>
</dbReference>
<feature type="chain" id="PRO_5020832788" evidence="8">
    <location>
        <begin position="29"/>
        <end position="525"/>
    </location>
</feature>
<dbReference type="PROSITE" id="PS51935">
    <property type="entry name" value="NLPC_P60"/>
    <property type="match status" value="1"/>
</dbReference>
<dbReference type="PROSITE" id="PS51782">
    <property type="entry name" value="LYSM"/>
    <property type="match status" value="2"/>
</dbReference>
<evidence type="ECO:0000256" key="4">
    <source>
        <dbReference type="ARBA" id="ARBA00022737"/>
    </source>
</evidence>
<dbReference type="InterPro" id="IPR035940">
    <property type="entry name" value="CAP_sf"/>
</dbReference>
<organism evidence="11 12">
    <name type="scientific">Heliophilum fasciatum</name>
    <dbReference type="NCBI Taxonomy" id="35700"/>
    <lineage>
        <taxon>Bacteria</taxon>
        <taxon>Bacillati</taxon>
        <taxon>Bacillota</taxon>
        <taxon>Clostridia</taxon>
        <taxon>Eubacteriales</taxon>
        <taxon>Heliobacteriaceae</taxon>
        <taxon>Heliophilum</taxon>
    </lineage>
</organism>
<dbReference type="InterPro" id="IPR018392">
    <property type="entry name" value="LysM"/>
</dbReference>
<protein>
    <submittedName>
        <fullName evidence="11">Putative YkwD family protein</fullName>
    </submittedName>
</protein>
<keyword evidence="6" id="KW-0788">Thiol protease</keyword>
<dbReference type="PANTHER" id="PTHR31157">
    <property type="entry name" value="SCP DOMAIN-CONTAINING PROTEIN"/>
    <property type="match status" value="1"/>
</dbReference>
<dbReference type="InterPro" id="IPR014044">
    <property type="entry name" value="CAP_dom"/>
</dbReference>
<evidence type="ECO:0000256" key="6">
    <source>
        <dbReference type="ARBA" id="ARBA00022807"/>
    </source>
</evidence>
<keyword evidence="4" id="KW-0677">Repeat</keyword>
<feature type="domain" description="NlpC/P60" evidence="10">
    <location>
        <begin position="69"/>
        <end position="222"/>
    </location>
</feature>
<evidence type="ECO:0000256" key="8">
    <source>
        <dbReference type="SAM" id="SignalP"/>
    </source>
</evidence>
<dbReference type="Pfam" id="PF01476">
    <property type="entry name" value="LysM"/>
    <property type="match status" value="2"/>
</dbReference>
<evidence type="ECO:0000259" key="9">
    <source>
        <dbReference type="PROSITE" id="PS51782"/>
    </source>
</evidence>
<dbReference type="RefSeq" id="WP_207668856.1">
    <property type="nucleotide sequence ID" value="NZ_JAOQNU010000016.1"/>
</dbReference>
<evidence type="ECO:0000256" key="2">
    <source>
        <dbReference type="ARBA" id="ARBA00022670"/>
    </source>
</evidence>
<keyword evidence="5" id="KW-0378">Hydrolase</keyword>
<keyword evidence="3 8" id="KW-0732">Signal</keyword>
<dbReference type="CDD" id="cd05379">
    <property type="entry name" value="CAP_bacterial"/>
    <property type="match status" value="1"/>
</dbReference>
<dbReference type="GO" id="GO:0008234">
    <property type="term" value="F:cysteine-type peptidase activity"/>
    <property type="evidence" value="ECO:0007669"/>
    <property type="project" value="UniProtKB-KW"/>
</dbReference>
<dbReference type="SUPFAM" id="SSF54106">
    <property type="entry name" value="LysM domain"/>
    <property type="match status" value="2"/>
</dbReference>
<proteinExistence type="inferred from homology"/>
<evidence type="ECO:0000313" key="12">
    <source>
        <dbReference type="Proteomes" id="UP000294813"/>
    </source>
</evidence>
<dbReference type="CDD" id="cd00118">
    <property type="entry name" value="LysM"/>
    <property type="match status" value="2"/>
</dbReference>
<reference evidence="11 12" key="1">
    <citation type="submission" date="2019-03" db="EMBL/GenBank/DDBJ databases">
        <title>Genomic Encyclopedia of Type Strains, Phase IV (KMG-IV): sequencing the most valuable type-strain genomes for metagenomic binning, comparative biology and taxonomic classification.</title>
        <authorList>
            <person name="Goeker M."/>
        </authorList>
    </citation>
    <scope>NUCLEOTIDE SEQUENCE [LARGE SCALE GENOMIC DNA]</scope>
    <source>
        <strain evidence="11 12">DSM 11170</strain>
    </source>
</reference>
<dbReference type="Proteomes" id="UP000294813">
    <property type="component" value="Unassembled WGS sequence"/>
</dbReference>
<keyword evidence="12" id="KW-1185">Reference proteome</keyword>
<dbReference type="Gene3D" id="3.90.1720.10">
    <property type="entry name" value="endopeptidase domain like (from Nostoc punctiforme)"/>
    <property type="match status" value="1"/>
</dbReference>
<dbReference type="InterPro" id="IPR036779">
    <property type="entry name" value="LysM_dom_sf"/>
</dbReference>
<feature type="signal peptide" evidence="8">
    <location>
        <begin position="1"/>
        <end position="28"/>
    </location>
</feature>
<evidence type="ECO:0000256" key="5">
    <source>
        <dbReference type="ARBA" id="ARBA00022801"/>
    </source>
</evidence>
<dbReference type="Gene3D" id="3.10.350.10">
    <property type="entry name" value="LysM domain"/>
    <property type="match status" value="1"/>
</dbReference>
<dbReference type="EMBL" id="SLXT01000017">
    <property type="protein sequence ID" value="TCP63616.1"/>
    <property type="molecule type" value="Genomic_DNA"/>
</dbReference>
<dbReference type="SUPFAM" id="SSF54001">
    <property type="entry name" value="Cysteine proteinases"/>
    <property type="match status" value="1"/>
</dbReference>
<keyword evidence="2" id="KW-0645">Protease</keyword>
<feature type="domain" description="LysM" evidence="9">
    <location>
        <begin position="272"/>
        <end position="315"/>
    </location>
</feature>
<gene>
    <name evidence="11" type="ORF">EDD73_11741</name>
</gene>
<name>A0A4V2SWU2_9FIRM</name>
<sequence length="525" mass="58169">MRKALATIMAGIFAASLFFLTGPNPADAYWARYSTSQAISKYNKYISSYQKDEVPKIAKWRQNYQSINGSLADQLVERAIWYMDQGYMVYGHQYKGYKDYGIVDCSNFVSLVYSDLGFDITTTAKKYNTVGTRVNGVYAAKQGSYWTIKGTENLRPGDIFTYWKKDSSGNKYIGHVAIFMGMVDGKPLVIGTADTNNPTAIGIVDDVRYWWGSNFYTVRRVLPEGSWTPGQTIAGHTLKAPVIPKKYQLPPRKPVIQPLSPDRQIAPLSNVTPYTVRSGDTLWKIAQANGVTVTKIKSLNRLTTDWLYVGQKLLLPTPSYIVEPGDTLQRIATKIGVSLTDLRLANPTLINPNYLYVGQVLRLPKTTTVTLPTMPTAPATTPTTTIPTTTSPTPTTTTPATTTQQEYTRQVADLVNAERAKAGLAPLKLDSNLSNVAQVKAKDMIVNNYFSHTSPTYGSPFDMMKSFGINYSWAGENIAKGQTSPAQVMQDWMNSSGHKANILNANYNTIGVGYYQGAWVQMFIK</sequence>
<dbReference type="InterPro" id="IPR014258">
    <property type="entry name" value="CAP_domain_YkwD-like"/>
</dbReference>
<dbReference type="InterPro" id="IPR038765">
    <property type="entry name" value="Papain-like_cys_pep_sf"/>
</dbReference>
<dbReference type="NCBIfam" id="TIGR02909">
    <property type="entry name" value="spore_YkwD"/>
    <property type="match status" value="1"/>
</dbReference>
<dbReference type="InterPro" id="IPR000064">
    <property type="entry name" value="NLP_P60_dom"/>
</dbReference>